<dbReference type="Proteomes" id="UP000008063">
    <property type="component" value="Unassembled WGS sequence"/>
</dbReference>
<feature type="region of interest" description="Disordered" evidence="1">
    <location>
        <begin position="522"/>
        <end position="542"/>
    </location>
</feature>
<evidence type="ECO:0000313" key="2">
    <source>
        <dbReference type="EMBL" id="EGO05021.1"/>
    </source>
</evidence>
<dbReference type="AlphaFoldDB" id="F8PHM4"/>
<dbReference type="eggNOG" id="ENOG502SK0S">
    <property type="taxonomic scope" value="Eukaryota"/>
</dbReference>
<dbReference type="InParanoid" id="F8PHM4"/>
<feature type="compositionally biased region" description="Basic and acidic residues" evidence="1">
    <location>
        <begin position="533"/>
        <end position="542"/>
    </location>
</feature>
<dbReference type="Pfam" id="PF18759">
    <property type="entry name" value="Plavaka"/>
    <property type="match status" value="1"/>
</dbReference>
<organism evidence="3">
    <name type="scientific">Serpula lacrymans var. lacrymans (strain S7.3)</name>
    <name type="common">Dry rot fungus</name>
    <dbReference type="NCBI Taxonomy" id="936435"/>
    <lineage>
        <taxon>Eukaryota</taxon>
        <taxon>Fungi</taxon>
        <taxon>Dikarya</taxon>
        <taxon>Basidiomycota</taxon>
        <taxon>Agaricomycotina</taxon>
        <taxon>Agaricomycetes</taxon>
        <taxon>Agaricomycetidae</taxon>
        <taxon>Boletales</taxon>
        <taxon>Coniophorineae</taxon>
        <taxon>Serpulaceae</taxon>
        <taxon>Serpula</taxon>
    </lineage>
</organism>
<sequence length="669" mass="76813">MSNRYQASATFIQVVHHPQSGKHDPVIIPLDSVTPSADQGNHKAGLGSALEIKLWVPFHNYANFEYAEIVVRGLLNIEKTLQVAHAQYVQFQYRDPWKIYRNWIMDETLVPLILWNPCRKYYCRQNGRIVLKGRIYDEFNSANKWWDVQEYFPQEEPPHCFLPISLWLNKGNITKRKCIGNGGGVLVGYMPIPLDPANPSDQNTADTIKWQCFKREVYHKVAKVIFHSLRWPAHFREAMACGDKIGRVIHPGIPVKSVDGNKSCALTATCAALAKFPCPKCLVCHDNLTKLCGNFQCRTTDNMEKVYKCSITASNKMEAEQILQAHGLHATKNFIWSLDHSDPYCSISYDKLHSDDLGKWVLAENGNKGHMARNMRNVSRWPGLKHFMNVTTVKYADGQVFYDILKCILHCIVQILPRNSTLVHGIQAYARYPLMIGLICMTEGRTHRLKEYITQYEQCCEHISNNYEKDFHFSKQHTVYHMLTEIWQKGATENYDTRMACIDKNQEAITHIRMTVDNYDKAHHNNTEDQDLRDDAGSNDDQRLMQPTPGNHWMLGSPTNLTSLVVIEHCEGLKGFHKRLRSFLVSSCNVAVGDGPIIIRKYEYFKPSNGIPRTRWLGALLYDEARHFKLVMAGSLIRGAHMIEAFDLKEGRFYLSDLIDGDMFLHFGK</sequence>
<name>F8PHM4_SERL3</name>
<keyword evidence="3" id="KW-1185">Reference proteome</keyword>
<dbReference type="HOGENOM" id="CLU_009122_4_0_1"/>
<gene>
    <name evidence="2" type="ORF">SERLA73DRAFT_149303</name>
</gene>
<dbReference type="STRING" id="936435.F8PHM4"/>
<dbReference type="InterPro" id="IPR041078">
    <property type="entry name" value="Plavaka"/>
</dbReference>
<dbReference type="OrthoDB" id="2624371at2759"/>
<evidence type="ECO:0000256" key="1">
    <source>
        <dbReference type="SAM" id="MobiDB-lite"/>
    </source>
</evidence>
<proteinExistence type="predicted"/>
<reference evidence="3" key="1">
    <citation type="journal article" date="2011" name="Science">
        <title>The plant cell wall-decomposing machinery underlies the functional diversity of forest fungi.</title>
        <authorList>
            <person name="Eastwood D.C."/>
            <person name="Floudas D."/>
            <person name="Binder M."/>
            <person name="Majcherczyk A."/>
            <person name="Schneider P."/>
            <person name="Aerts A."/>
            <person name="Asiegbu F.O."/>
            <person name="Baker S.E."/>
            <person name="Barry K."/>
            <person name="Bendiksby M."/>
            <person name="Blumentritt M."/>
            <person name="Coutinho P.M."/>
            <person name="Cullen D."/>
            <person name="de Vries R.P."/>
            <person name="Gathman A."/>
            <person name="Goodell B."/>
            <person name="Henrissat B."/>
            <person name="Ihrmark K."/>
            <person name="Kauserud H."/>
            <person name="Kohler A."/>
            <person name="LaButti K."/>
            <person name="Lapidus A."/>
            <person name="Lavin J.L."/>
            <person name="Lee Y.-H."/>
            <person name="Lindquist E."/>
            <person name="Lilly W."/>
            <person name="Lucas S."/>
            <person name="Morin E."/>
            <person name="Murat C."/>
            <person name="Oguiza J.A."/>
            <person name="Park J."/>
            <person name="Pisabarro A.G."/>
            <person name="Riley R."/>
            <person name="Rosling A."/>
            <person name="Salamov A."/>
            <person name="Schmidt O."/>
            <person name="Schmutz J."/>
            <person name="Skrede I."/>
            <person name="Stenlid J."/>
            <person name="Wiebenga A."/>
            <person name="Xie X."/>
            <person name="Kuees U."/>
            <person name="Hibbett D.S."/>
            <person name="Hoffmeister D."/>
            <person name="Hoegberg N."/>
            <person name="Martin F."/>
            <person name="Grigoriev I.V."/>
            <person name="Watkinson S.C."/>
        </authorList>
    </citation>
    <scope>NUCLEOTIDE SEQUENCE [LARGE SCALE GENOMIC DNA]</scope>
    <source>
        <strain evidence="3">strain S7.3</strain>
    </source>
</reference>
<dbReference type="EMBL" id="GL945474">
    <property type="protein sequence ID" value="EGO05021.1"/>
    <property type="molecule type" value="Genomic_DNA"/>
</dbReference>
<accession>F8PHM4</accession>
<protein>
    <submittedName>
        <fullName evidence="2">Uncharacterized protein</fullName>
    </submittedName>
</protein>
<evidence type="ECO:0000313" key="3">
    <source>
        <dbReference type="Proteomes" id="UP000008063"/>
    </source>
</evidence>